<evidence type="ECO:0000313" key="4">
    <source>
        <dbReference type="EMBL" id="BBF82738.1"/>
    </source>
</evidence>
<dbReference type="CDD" id="cd16405">
    <property type="entry name" value="RepB_like_N"/>
    <property type="match status" value="1"/>
</dbReference>
<dbReference type="SUPFAM" id="SSF110849">
    <property type="entry name" value="ParB/Sulfiredoxin"/>
    <property type="match status" value="1"/>
</dbReference>
<evidence type="ECO:0000256" key="1">
    <source>
        <dbReference type="ARBA" id="ARBA00006295"/>
    </source>
</evidence>
<dbReference type="PANTHER" id="PTHR33375:SF1">
    <property type="entry name" value="CHROMOSOME-PARTITIONING PROTEIN PARB-RELATED"/>
    <property type="match status" value="1"/>
</dbReference>
<keyword evidence="4" id="KW-0614">Plasmid</keyword>
<dbReference type="GO" id="GO:0007059">
    <property type="term" value="P:chromosome segregation"/>
    <property type="evidence" value="ECO:0007669"/>
    <property type="project" value="TreeGrafter"/>
</dbReference>
<comment type="similarity">
    <text evidence="1">Belongs to the ParB family.</text>
</comment>
<dbReference type="InterPro" id="IPR050336">
    <property type="entry name" value="Chromosome_partition/occlusion"/>
</dbReference>
<organism evidence="4 5">
    <name type="scientific">Asticcacaulis excentricus</name>
    <dbReference type="NCBI Taxonomy" id="78587"/>
    <lineage>
        <taxon>Bacteria</taxon>
        <taxon>Pseudomonadati</taxon>
        <taxon>Pseudomonadota</taxon>
        <taxon>Alphaproteobacteria</taxon>
        <taxon>Caulobacterales</taxon>
        <taxon>Caulobacteraceae</taxon>
        <taxon>Asticcacaulis</taxon>
    </lineage>
</organism>
<dbReference type="AlphaFoldDB" id="A0A3G9GDJ2"/>
<feature type="region of interest" description="Disordered" evidence="2">
    <location>
        <begin position="20"/>
        <end position="39"/>
    </location>
</feature>
<evidence type="ECO:0000259" key="3">
    <source>
        <dbReference type="SMART" id="SM00470"/>
    </source>
</evidence>
<dbReference type="Gene3D" id="1.10.10.2830">
    <property type="match status" value="1"/>
</dbReference>
<reference evidence="5" key="2">
    <citation type="journal article" date="2017" name="Plant Physiol. Biochem.">
        <title>Differential oxidative and antioxidative response of duckweed Lemna minor toward plant growth promoting/inhibiting bacteria.</title>
        <authorList>
            <person name="Ishizawa H."/>
            <person name="Kuroda M."/>
            <person name="Morikawa M."/>
            <person name="Ike M."/>
        </authorList>
    </citation>
    <scope>NUCLEOTIDE SEQUENCE [LARGE SCALE GENOMIC DNA]</scope>
    <source>
        <strain evidence="5">M6</strain>
    </source>
</reference>
<dbReference type="GO" id="GO:0003677">
    <property type="term" value="F:DNA binding"/>
    <property type="evidence" value="ECO:0007669"/>
    <property type="project" value="InterPro"/>
</dbReference>
<evidence type="ECO:0000256" key="2">
    <source>
        <dbReference type="SAM" id="MobiDB-lite"/>
    </source>
</evidence>
<sequence>MSKRQSDYLSALLNDALSESTPAPVAPTRPAPVVPTAPAPASVRSATTLLARESALARVANGEVKQVTQLLLDPARVRIWTGNPRHQESLTEANCRELIDAILAEGGQKVPAIVRRVDNDPAHDYEVIAGSRRHWAISWLRANNYPDMMFLAQVYALDDESAFRISDIENRARKDVSDFERARTYLTALDQHYGGKQVRMAERLRLSKGWLSKMLSVGALPDWAVAAFASPADIQLATCYPLAQRIQSLEAANDTELLPLMKYAAEELGKLQASVRGGPTVPAAEVVRLLMSVDAPAPSEDRSLLTLPAPSGRPALSVMSSNRNGVSLRLHAGSGASARELTELFRKALEALDKQGKGLR</sequence>
<dbReference type="InterPro" id="IPR040873">
    <property type="entry name" value="SoPB_HTH"/>
</dbReference>
<reference evidence="5" key="1">
    <citation type="journal article" date="2017" name="Biotechnol. Biofuels">
        <title>Evaluation of environmental bacterial communities as a factor affecting the growth of duckweed Lemna minor.</title>
        <authorList>
            <person name="Ishizawa H."/>
            <person name="Kuroda M."/>
            <person name="Morikawa M."/>
            <person name="Ike M."/>
        </authorList>
    </citation>
    <scope>NUCLEOTIDE SEQUENCE [LARGE SCALE GENOMIC DNA]</scope>
    <source>
        <strain evidence="5">M6</strain>
    </source>
</reference>
<geneLocation type="plasmid" evidence="5">
    <name>pasem-1 dna</name>
</geneLocation>
<feature type="compositionally biased region" description="Pro residues" evidence="2">
    <location>
        <begin position="24"/>
        <end position="38"/>
    </location>
</feature>
<dbReference type="OrthoDB" id="7190674at2"/>
<dbReference type="RefSeq" id="WP_126424354.1">
    <property type="nucleotide sequence ID" value="NZ_AP018829.1"/>
</dbReference>
<proteinExistence type="inferred from homology"/>
<accession>A0A3G9GDJ2</accession>
<dbReference type="Proteomes" id="UP000278756">
    <property type="component" value="Plasmid pASEM-1"/>
</dbReference>
<dbReference type="Gene3D" id="3.90.1530.10">
    <property type="entry name" value="Conserved hypothetical protein from pyrococcus furiosus pfu- 392566-001, ParB domain"/>
    <property type="match status" value="1"/>
</dbReference>
<dbReference type="SUPFAM" id="SSF109709">
    <property type="entry name" value="KorB DNA-binding domain-like"/>
    <property type="match status" value="1"/>
</dbReference>
<feature type="domain" description="ParB-like N-terminal" evidence="3">
    <location>
        <begin position="70"/>
        <end position="171"/>
    </location>
</feature>
<gene>
    <name evidence="4" type="ORF">EM6_3379</name>
</gene>
<dbReference type="InterPro" id="IPR004437">
    <property type="entry name" value="ParB/RepB/Spo0J"/>
</dbReference>
<evidence type="ECO:0000313" key="5">
    <source>
        <dbReference type="Proteomes" id="UP000278756"/>
    </source>
</evidence>
<dbReference type="EMBL" id="AP018829">
    <property type="protein sequence ID" value="BBF82738.1"/>
    <property type="molecule type" value="Genomic_DNA"/>
</dbReference>
<dbReference type="NCBIfam" id="TIGR00180">
    <property type="entry name" value="parB_part"/>
    <property type="match status" value="1"/>
</dbReference>
<protein>
    <submittedName>
        <fullName evidence="4">Chromosome (Plasmid) partitioning protein ParB</fullName>
    </submittedName>
</protein>
<dbReference type="GO" id="GO:0005694">
    <property type="term" value="C:chromosome"/>
    <property type="evidence" value="ECO:0007669"/>
    <property type="project" value="TreeGrafter"/>
</dbReference>
<dbReference type="SMART" id="SM00470">
    <property type="entry name" value="ParB"/>
    <property type="match status" value="1"/>
</dbReference>
<dbReference type="PANTHER" id="PTHR33375">
    <property type="entry name" value="CHROMOSOME-PARTITIONING PROTEIN PARB-RELATED"/>
    <property type="match status" value="1"/>
</dbReference>
<dbReference type="Pfam" id="PF18090">
    <property type="entry name" value="SoPB_HTH"/>
    <property type="match status" value="1"/>
</dbReference>
<dbReference type="InterPro" id="IPR037972">
    <property type="entry name" value="RepB_N"/>
</dbReference>
<dbReference type="InterPro" id="IPR036086">
    <property type="entry name" value="ParB/Sulfiredoxin_sf"/>
</dbReference>
<name>A0A3G9GDJ2_9CAUL</name>
<dbReference type="InterPro" id="IPR003115">
    <property type="entry name" value="ParB_N"/>
</dbReference>